<sequence length="351" mass="39102">MRKLQRQAARTATRKPGSAGIPQLNHEWQRWIAENLLLGSSVEPIAHRLGELGAPANVIAAELQAASSSPYYQAGGTISARLAKREWVLESLSRLAAMALPREVPVAERPTPDAFLRDHYAASRPLILKGMVDHWAARSWSLDRLEALPGHTEIEVQTGREGDATYEIRSEQHKSRMPLRQLLTRLRSGKPSNDYYVTANNSGPNRAALAPLWDEIGDMPGFLDSATMRDGFFWMGPKGTITPFHHDLTNNFLVQIAGTKRVTLVPIWETPRMLNHIHCYSQWPGPGAFANLPDGQRPTAITCTIGPGDTLFIPVGWWHHVEGLDTTIGLSFTNFVWDNDFHTGYQSYGQL</sequence>
<protein>
    <submittedName>
        <fullName evidence="3">Cupin-like domain-containing protein</fullName>
    </submittedName>
</protein>
<dbReference type="AlphaFoldDB" id="A0A239BPL7"/>
<gene>
    <name evidence="3" type="ORF">SAMN06295912_101297</name>
</gene>
<accession>A0A239BPL7</accession>
<dbReference type="RefSeq" id="WP_218821357.1">
    <property type="nucleotide sequence ID" value="NZ_FZOS01000001.1"/>
</dbReference>
<dbReference type="Pfam" id="PF13621">
    <property type="entry name" value="Cupin_8"/>
    <property type="match status" value="1"/>
</dbReference>
<dbReference type="SMART" id="SM00558">
    <property type="entry name" value="JmjC"/>
    <property type="match status" value="1"/>
</dbReference>
<proteinExistence type="predicted"/>
<keyword evidence="4" id="KW-1185">Reference proteome</keyword>
<dbReference type="Proteomes" id="UP000198281">
    <property type="component" value="Unassembled WGS sequence"/>
</dbReference>
<feature type="region of interest" description="Disordered" evidence="1">
    <location>
        <begin position="1"/>
        <end position="21"/>
    </location>
</feature>
<organism evidence="3 4">
    <name type="scientific">Edaphosphingomonas laterariae</name>
    <dbReference type="NCBI Taxonomy" id="861865"/>
    <lineage>
        <taxon>Bacteria</taxon>
        <taxon>Pseudomonadati</taxon>
        <taxon>Pseudomonadota</taxon>
        <taxon>Alphaproteobacteria</taxon>
        <taxon>Sphingomonadales</taxon>
        <taxon>Rhizorhabdaceae</taxon>
        <taxon>Edaphosphingomonas</taxon>
    </lineage>
</organism>
<evidence type="ECO:0000256" key="1">
    <source>
        <dbReference type="SAM" id="MobiDB-lite"/>
    </source>
</evidence>
<dbReference type="EMBL" id="FZOS01000001">
    <property type="protein sequence ID" value="SNS09308.1"/>
    <property type="molecule type" value="Genomic_DNA"/>
</dbReference>
<dbReference type="PROSITE" id="PS51184">
    <property type="entry name" value="JMJC"/>
    <property type="match status" value="1"/>
</dbReference>
<evidence type="ECO:0000259" key="2">
    <source>
        <dbReference type="PROSITE" id="PS51184"/>
    </source>
</evidence>
<evidence type="ECO:0000313" key="3">
    <source>
        <dbReference type="EMBL" id="SNS09308.1"/>
    </source>
</evidence>
<dbReference type="Gene3D" id="2.60.120.650">
    <property type="entry name" value="Cupin"/>
    <property type="match status" value="1"/>
</dbReference>
<dbReference type="InterPro" id="IPR003347">
    <property type="entry name" value="JmjC_dom"/>
</dbReference>
<evidence type="ECO:0000313" key="4">
    <source>
        <dbReference type="Proteomes" id="UP000198281"/>
    </source>
</evidence>
<reference evidence="4" key="1">
    <citation type="submission" date="2017-06" db="EMBL/GenBank/DDBJ databases">
        <authorList>
            <person name="Varghese N."/>
            <person name="Submissions S."/>
        </authorList>
    </citation>
    <scope>NUCLEOTIDE SEQUENCE [LARGE SCALE GENOMIC DNA]</scope>
    <source>
        <strain evidence="4">LNB2</strain>
    </source>
</reference>
<dbReference type="PANTHER" id="PTHR12461">
    <property type="entry name" value="HYPOXIA-INDUCIBLE FACTOR 1 ALPHA INHIBITOR-RELATED"/>
    <property type="match status" value="1"/>
</dbReference>
<dbReference type="InterPro" id="IPR041667">
    <property type="entry name" value="Cupin_8"/>
</dbReference>
<name>A0A239BPL7_9SPHN</name>
<dbReference type="PANTHER" id="PTHR12461:SF102">
    <property type="entry name" value="LYSINE-SPECIFIC DEMETHYLASE JMJ31"/>
    <property type="match status" value="1"/>
</dbReference>
<dbReference type="SUPFAM" id="SSF51197">
    <property type="entry name" value="Clavaminate synthase-like"/>
    <property type="match status" value="1"/>
</dbReference>
<feature type="domain" description="JmjC" evidence="2">
    <location>
        <begin position="187"/>
        <end position="351"/>
    </location>
</feature>